<organism evidence="3 4">
    <name type="scientific">Tianweitania sediminis</name>
    <dbReference type="NCBI Taxonomy" id="1502156"/>
    <lineage>
        <taxon>Bacteria</taxon>
        <taxon>Pseudomonadati</taxon>
        <taxon>Pseudomonadota</taxon>
        <taxon>Alphaproteobacteria</taxon>
        <taxon>Hyphomicrobiales</taxon>
        <taxon>Phyllobacteriaceae</taxon>
        <taxon>Tianweitania</taxon>
    </lineage>
</organism>
<feature type="transmembrane region" description="Helical" evidence="1">
    <location>
        <begin position="123"/>
        <end position="141"/>
    </location>
</feature>
<evidence type="ECO:0000256" key="1">
    <source>
        <dbReference type="SAM" id="Phobius"/>
    </source>
</evidence>
<keyword evidence="1" id="KW-0812">Transmembrane</keyword>
<keyword evidence="1" id="KW-1133">Transmembrane helix</keyword>
<dbReference type="InterPro" id="IPR007492">
    <property type="entry name" value="LytTR_DNA-bd_dom"/>
</dbReference>
<dbReference type="AlphaFoldDB" id="A0A8J7R255"/>
<keyword evidence="4" id="KW-1185">Reference proteome</keyword>
<sequence>MNGGALQFTLREWRDHFSEPLTWVIAGLVGSVLGLAGPFGTYHDFSPVELIAYWLAVTVSTYAVGLFFVALVINWGQARNWPNAPCVLLGGLAAGPPVTLVVLAVNAFAYGFGHQGTMRPLTLLGYCTAIALGVATAFTLLRRKQPDLLSSATEPVTGKSEAAPAALPRILQRLPHPQRGRLLALSVQDHYTQVVTDRGKPLVLIRLSDAISETAGVEGLQIHPSHWVAAHAVKRVLSRDGRMELELENGDVLPVSRSYAPAVRKAGFGS</sequence>
<protein>
    <submittedName>
        <fullName evidence="3">LytTR family transcriptional regulator</fullName>
    </submittedName>
</protein>
<dbReference type="PROSITE" id="PS50930">
    <property type="entry name" value="HTH_LYTTR"/>
    <property type="match status" value="1"/>
</dbReference>
<feature type="transmembrane region" description="Helical" evidence="1">
    <location>
        <begin position="21"/>
        <end position="39"/>
    </location>
</feature>
<accession>A0A8J7R255</accession>
<evidence type="ECO:0000313" key="3">
    <source>
        <dbReference type="EMBL" id="MBP0438820.1"/>
    </source>
</evidence>
<feature type="domain" description="HTH LytTR-type" evidence="2">
    <location>
        <begin position="182"/>
        <end position="269"/>
    </location>
</feature>
<reference evidence="3" key="1">
    <citation type="submission" date="2021-03" db="EMBL/GenBank/DDBJ databases">
        <title>Genome sequencing and assembly of Tianweitania sediminis.</title>
        <authorList>
            <person name="Chhetri G."/>
        </authorList>
    </citation>
    <scope>NUCLEOTIDE SEQUENCE</scope>
    <source>
        <strain evidence="3">Z8</strain>
    </source>
</reference>
<dbReference type="Pfam" id="PF04397">
    <property type="entry name" value="LytTR"/>
    <property type="match status" value="1"/>
</dbReference>
<dbReference type="EMBL" id="JAGIYY010000002">
    <property type="protein sequence ID" value="MBP0438820.1"/>
    <property type="molecule type" value="Genomic_DNA"/>
</dbReference>
<dbReference type="SMART" id="SM00850">
    <property type="entry name" value="LytTR"/>
    <property type="match status" value="1"/>
</dbReference>
<dbReference type="Gene3D" id="2.40.50.1020">
    <property type="entry name" value="LytTr DNA-binding domain"/>
    <property type="match status" value="1"/>
</dbReference>
<proteinExistence type="predicted"/>
<feature type="transmembrane region" description="Helical" evidence="1">
    <location>
        <begin position="87"/>
        <end position="111"/>
    </location>
</feature>
<dbReference type="RefSeq" id="WP_209334832.1">
    <property type="nucleotide sequence ID" value="NZ_JAGIYY010000002.1"/>
</dbReference>
<dbReference type="GO" id="GO:0003677">
    <property type="term" value="F:DNA binding"/>
    <property type="evidence" value="ECO:0007669"/>
    <property type="project" value="InterPro"/>
</dbReference>
<keyword evidence="1" id="KW-0472">Membrane</keyword>
<name>A0A8J7R255_9HYPH</name>
<comment type="caution">
    <text evidence="3">The sequence shown here is derived from an EMBL/GenBank/DDBJ whole genome shotgun (WGS) entry which is preliminary data.</text>
</comment>
<dbReference type="Proteomes" id="UP000666240">
    <property type="component" value="Unassembled WGS sequence"/>
</dbReference>
<feature type="transmembrane region" description="Helical" evidence="1">
    <location>
        <begin position="51"/>
        <end position="75"/>
    </location>
</feature>
<evidence type="ECO:0000259" key="2">
    <source>
        <dbReference type="PROSITE" id="PS50930"/>
    </source>
</evidence>
<evidence type="ECO:0000313" key="4">
    <source>
        <dbReference type="Proteomes" id="UP000666240"/>
    </source>
</evidence>
<gene>
    <name evidence="3" type="ORF">J5Y06_09180</name>
</gene>